<evidence type="ECO:0000313" key="4">
    <source>
        <dbReference type="Proteomes" id="UP001149140"/>
    </source>
</evidence>
<dbReference type="Gene3D" id="2.160.20.120">
    <property type="match status" value="1"/>
</dbReference>
<dbReference type="Proteomes" id="UP001149140">
    <property type="component" value="Unassembled WGS sequence"/>
</dbReference>
<comment type="caution">
    <text evidence="3">The sequence shown here is derived from an EMBL/GenBank/DDBJ whole genome shotgun (WGS) entry which is preliminary data.</text>
</comment>
<proteinExistence type="predicted"/>
<evidence type="ECO:0000256" key="1">
    <source>
        <dbReference type="SAM" id="MobiDB-lite"/>
    </source>
</evidence>
<evidence type="ECO:0000313" key="3">
    <source>
        <dbReference type="EMBL" id="MDA0163894.1"/>
    </source>
</evidence>
<dbReference type="InterPro" id="IPR025164">
    <property type="entry name" value="Toastrack_DUF4097"/>
</dbReference>
<dbReference type="AlphaFoldDB" id="A0A9X3MWC6"/>
<dbReference type="EMBL" id="JAPDOD010000028">
    <property type="protein sequence ID" value="MDA0163894.1"/>
    <property type="molecule type" value="Genomic_DNA"/>
</dbReference>
<keyword evidence="4" id="KW-1185">Reference proteome</keyword>
<reference evidence="3" key="1">
    <citation type="submission" date="2022-10" db="EMBL/GenBank/DDBJ databases">
        <title>The WGS of Solirubrobacter ginsenosidimutans DSM 21036.</title>
        <authorList>
            <person name="Jiang Z."/>
        </authorList>
    </citation>
    <scope>NUCLEOTIDE SEQUENCE</scope>
    <source>
        <strain evidence="3">DSM 21036</strain>
    </source>
</reference>
<feature type="domain" description="DUF4097" evidence="2">
    <location>
        <begin position="49"/>
        <end position="271"/>
    </location>
</feature>
<dbReference type="PANTHER" id="PTHR34094:SF1">
    <property type="entry name" value="PROTEIN FAM185A"/>
    <property type="match status" value="1"/>
</dbReference>
<dbReference type="Pfam" id="PF13349">
    <property type="entry name" value="DUF4097"/>
    <property type="match status" value="1"/>
</dbReference>
<evidence type="ECO:0000259" key="2">
    <source>
        <dbReference type="Pfam" id="PF13349"/>
    </source>
</evidence>
<dbReference type="RefSeq" id="WP_270043141.1">
    <property type="nucleotide sequence ID" value="NZ_JAPDOD010000028.1"/>
</dbReference>
<sequence length="275" mass="27798">MTARGQRAVALFCGLGLALLFAAIAAVQVAGWTIGAVERTTSQKLPGPIDQLVVEADGGDITIVPSLADVVRINSTVKGSIHTPEPHAFREGNTVHLNGKCPDISFGPCRARIMIYVPQGTPVEVHSGSGDLTASGLTGRVDLDTGSGDVNATGLTGAANLQTGSGDINVRGLTGTTKLQSGSGDISGEDLGGSVISADTSSGDVDFAFRWSPTVVEASTASGDVNIAVPSGDAYRVDADPGSGDQQIDVKTDPSADRTITASTSSGDVTVAYGN</sequence>
<name>A0A9X3MWC6_9ACTN</name>
<feature type="region of interest" description="Disordered" evidence="1">
    <location>
        <begin position="239"/>
        <end position="262"/>
    </location>
</feature>
<organism evidence="3 4">
    <name type="scientific">Solirubrobacter ginsenosidimutans</name>
    <dbReference type="NCBI Taxonomy" id="490573"/>
    <lineage>
        <taxon>Bacteria</taxon>
        <taxon>Bacillati</taxon>
        <taxon>Actinomycetota</taxon>
        <taxon>Thermoleophilia</taxon>
        <taxon>Solirubrobacterales</taxon>
        <taxon>Solirubrobacteraceae</taxon>
        <taxon>Solirubrobacter</taxon>
    </lineage>
</organism>
<accession>A0A9X3MWC6</accession>
<dbReference type="PANTHER" id="PTHR34094">
    <property type="match status" value="1"/>
</dbReference>
<protein>
    <submittedName>
        <fullName evidence="3">DUF4097 domain-containing protein</fullName>
    </submittedName>
</protein>
<gene>
    <name evidence="3" type="ORF">OM076_26725</name>
</gene>